<organism evidence="1 2">
    <name type="scientific">Dryococelus australis</name>
    <dbReference type="NCBI Taxonomy" id="614101"/>
    <lineage>
        <taxon>Eukaryota</taxon>
        <taxon>Metazoa</taxon>
        <taxon>Ecdysozoa</taxon>
        <taxon>Arthropoda</taxon>
        <taxon>Hexapoda</taxon>
        <taxon>Insecta</taxon>
        <taxon>Pterygota</taxon>
        <taxon>Neoptera</taxon>
        <taxon>Polyneoptera</taxon>
        <taxon>Phasmatodea</taxon>
        <taxon>Verophasmatodea</taxon>
        <taxon>Anareolatae</taxon>
        <taxon>Phasmatidae</taxon>
        <taxon>Eurycanthinae</taxon>
        <taxon>Dryococelus</taxon>
    </lineage>
</organism>
<evidence type="ECO:0000313" key="2">
    <source>
        <dbReference type="Proteomes" id="UP001159363"/>
    </source>
</evidence>
<name>A0ABQ9HZG3_9NEOP</name>
<accession>A0ABQ9HZG3</accession>
<evidence type="ECO:0000313" key="1">
    <source>
        <dbReference type="EMBL" id="KAJ8889790.1"/>
    </source>
</evidence>
<sequence>MRTSCDCYSMGIVAMYAAADGSTLWAWAMSTILFKTWKNFSDNENFHVSSDRHKKECELSRQTKQIDSNEAKERGLIPACLDMQACPAYTKRRHFTILPQTYTLSRREFYNDTHADADNVRIHVRKLGNSQLLRVRESVCLRIQRPGLGRETLAGASYAILTASRDFVNSLLCIQPGYRNFYCKENTPVPGQTAAFLNSQHQSSEPIRRPYKRHSVSYRRDPSQLTLATSRAVLLLILELCQLVLMAEGCLQSRLGIGAPFYGPLDPPAAAVWPHDLFHVSSACDLTLIAAVCRVLVRRASAIASGVGMACPDHNNSLPHLGLREWCFRTQYACVLVNWAPPWVFRSIPCLTYGYRQCSPFGGRCTIAEVESSVDGGVGKAVFPCWPQENFGEYRCSEGVSGGKPSNELPTGWELWRPMLGVVFEAWEEIKPSTLQIYWENLWPSIPQENQEQYENQPTANDDADFDQVFQRLEGCDDVEENDIYEWTNSDSDIGHQVLSEDEIVEACIANTAKENDSSEDDDTDEPIGLTHGEVTTMLGQLMTYFDKQSHTSSAELLALRNLLHRTAKLQSSLKQKNITDFFQRV</sequence>
<protein>
    <submittedName>
        <fullName evidence="1">Uncharacterized protein</fullName>
    </submittedName>
</protein>
<dbReference type="Proteomes" id="UP001159363">
    <property type="component" value="Chromosome 3"/>
</dbReference>
<comment type="caution">
    <text evidence="1">The sequence shown here is derived from an EMBL/GenBank/DDBJ whole genome shotgun (WGS) entry which is preliminary data.</text>
</comment>
<reference evidence="1 2" key="1">
    <citation type="submission" date="2023-02" db="EMBL/GenBank/DDBJ databases">
        <title>LHISI_Scaffold_Assembly.</title>
        <authorList>
            <person name="Stuart O.P."/>
            <person name="Cleave R."/>
            <person name="Magrath M.J.L."/>
            <person name="Mikheyev A.S."/>
        </authorList>
    </citation>
    <scope>NUCLEOTIDE SEQUENCE [LARGE SCALE GENOMIC DNA]</scope>
    <source>
        <strain evidence="1">Daus_M_001</strain>
        <tissue evidence="1">Leg muscle</tissue>
    </source>
</reference>
<keyword evidence="2" id="KW-1185">Reference proteome</keyword>
<dbReference type="EMBL" id="JARBHB010000003">
    <property type="protein sequence ID" value="KAJ8889790.1"/>
    <property type="molecule type" value="Genomic_DNA"/>
</dbReference>
<proteinExistence type="predicted"/>
<gene>
    <name evidence="1" type="ORF">PR048_009293</name>
</gene>